<keyword evidence="7" id="KW-0732">Signal</keyword>
<dbReference type="PROSITE" id="PS50835">
    <property type="entry name" value="IG_LIKE"/>
    <property type="match status" value="1"/>
</dbReference>
<evidence type="ECO:0000256" key="16">
    <source>
        <dbReference type="ARBA" id="ARBA00023303"/>
    </source>
</evidence>
<keyword evidence="12 20" id="KW-0472">Membrane</keyword>
<sequence length="196" mass="22289">GICSAVCVEVPSETEAVQGSRMKLMCISCMKREEVSANTMVKWFYKAEGGQDVAIYEYKNEKRELESPFHGRLEWNGSADMQDVSISVLNVTLNDSGIYTCNITREFLFETHRPIFTSSTLIHLTVVEDAGEDLTSVISEIMMYILLVFLTLWLLIEMIYCYRKVSKAEEAVQENPTNYLAIPSENKENCTIPVEE</sequence>
<keyword evidence="16 23" id="KW-0407">Ion channel</keyword>
<dbReference type="GO" id="GO:0005272">
    <property type="term" value="F:sodium channel activity"/>
    <property type="evidence" value="ECO:0007669"/>
    <property type="project" value="UniProtKB-KW"/>
</dbReference>
<keyword evidence="4" id="KW-0894">Sodium channel</keyword>
<keyword evidence="8" id="KW-0851">Voltage-gated channel</keyword>
<evidence type="ECO:0000256" key="7">
    <source>
        <dbReference type="ARBA" id="ARBA00022729"/>
    </source>
</evidence>
<dbReference type="AlphaFoldDB" id="A0A9F2RB73"/>
<dbReference type="FunFam" id="2.60.40.10:FF:000375">
    <property type="entry name" value="Sodium channel beta 1 subunit"/>
    <property type="match status" value="1"/>
</dbReference>
<dbReference type="Proteomes" id="UP000695026">
    <property type="component" value="Unplaced"/>
</dbReference>
<dbReference type="InterPro" id="IPR027098">
    <property type="entry name" value="Na_channel_b1/b3"/>
</dbReference>
<proteinExistence type="inferred from homology"/>
<evidence type="ECO:0000256" key="18">
    <source>
        <dbReference type="ARBA" id="ARBA00044530"/>
    </source>
</evidence>
<feature type="domain" description="Ig-like" evidence="21">
    <location>
        <begin position="5"/>
        <end position="104"/>
    </location>
</feature>
<evidence type="ECO:0000256" key="10">
    <source>
        <dbReference type="ARBA" id="ARBA00023053"/>
    </source>
</evidence>
<keyword evidence="5" id="KW-1003">Cell membrane</keyword>
<keyword evidence="3" id="KW-0813">Transport</keyword>
<evidence type="ECO:0000256" key="5">
    <source>
        <dbReference type="ARBA" id="ARBA00022475"/>
    </source>
</evidence>
<dbReference type="InterPro" id="IPR036179">
    <property type="entry name" value="Ig-like_dom_sf"/>
</dbReference>
<reference evidence="23" key="1">
    <citation type="submission" date="2025-08" db="UniProtKB">
        <authorList>
            <consortium name="RefSeq"/>
        </authorList>
    </citation>
    <scope>IDENTIFICATION</scope>
    <source>
        <tissue evidence="23">Liver</tissue>
    </source>
</reference>
<dbReference type="GO" id="GO:0086005">
    <property type="term" value="P:ventricular cardiac muscle cell action potential"/>
    <property type="evidence" value="ECO:0007669"/>
    <property type="project" value="TreeGrafter"/>
</dbReference>
<dbReference type="GO" id="GO:0019871">
    <property type="term" value="F:sodium channel inhibitor activity"/>
    <property type="evidence" value="ECO:0007669"/>
    <property type="project" value="TreeGrafter"/>
</dbReference>
<evidence type="ECO:0000256" key="12">
    <source>
        <dbReference type="ARBA" id="ARBA00023136"/>
    </source>
</evidence>
<comment type="subcellular location">
    <subcellularLocation>
        <location evidence="1">Cell membrane</location>
        <topology evidence="1">Single-pass type I membrane protein</topology>
    </subcellularLocation>
</comment>
<comment type="subunit">
    <text evidence="19">A voltage-gated sodium (Nav) channel consists of an ion-conducting pore-forming alpha subunit functional on its own that is regulated by one or more beta subunits. Forms homodimers and homotrimers. SCN3B is non-covalently associated with alpha subunits and induces the formation of alpha subunit oligomers, including trimers. Interacts with SCN5A/Nav1.5; regulatory subunit of SCN5A/Nav1.5. Interacts with SCN7A/Nav2.1; probable regulatory subunit of SCN7A/Nav2.1. Interacts with SCN10A; regulatory subunit of SCN10A/Nav1.8. Interacts with NFASC; probably involved in targeting the sodium channels to the nodes of Ranvier.</text>
</comment>
<dbReference type="InterPro" id="IPR007110">
    <property type="entry name" value="Ig-like_dom"/>
</dbReference>
<evidence type="ECO:0000256" key="19">
    <source>
        <dbReference type="ARBA" id="ARBA00049669"/>
    </source>
</evidence>
<keyword evidence="11" id="KW-0406">Ion transport</keyword>
<evidence type="ECO:0000256" key="2">
    <source>
        <dbReference type="ARBA" id="ARBA00010404"/>
    </source>
</evidence>
<keyword evidence="6 20" id="KW-0812">Transmembrane</keyword>
<comment type="similarity">
    <text evidence="2">Belongs to the sodium channel auxiliary subunit SCN3B (TC 8.A.17) family.</text>
</comment>
<evidence type="ECO:0000256" key="3">
    <source>
        <dbReference type="ARBA" id="ARBA00022448"/>
    </source>
</evidence>
<keyword evidence="15" id="KW-0739">Sodium transport</keyword>
<dbReference type="RefSeq" id="XP_007441234.1">
    <property type="nucleotide sequence ID" value="XM_007441172.2"/>
</dbReference>
<evidence type="ECO:0000256" key="13">
    <source>
        <dbReference type="ARBA" id="ARBA00023157"/>
    </source>
</evidence>
<evidence type="ECO:0000256" key="15">
    <source>
        <dbReference type="ARBA" id="ARBA00023201"/>
    </source>
</evidence>
<evidence type="ECO:0000313" key="23">
    <source>
        <dbReference type="RefSeq" id="XP_007441234.1"/>
    </source>
</evidence>
<evidence type="ECO:0000256" key="14">
    <source>
        <dbReference type="ARBA" id="ARBA00023180"/>
    </source>
</evidence>
<dbReference type="Gene3D" id="2.60.40.10">
    <property type="entry name" value="Immunoglobulins"/>
    <property type="match status" value="1"/>
</dbReference>
<keyword evidence="10" id="KW-0915">Sodium</keyword>
<evidence type="ECO:0000256" key="8">
    <source>
        <dbReference type="ARBA" id="ARBA00022882"/>
    </source>
</evidence>
<evidence type="ECO:0000256" key="6">
    <source>
        <dbReference type="ARBA" id="ARBA00022692"/>
    </source>
</evidence>
<feature type="non-terminal residue" evidence="23">
    <location>
        <position position="1"/>
    </location>
</feature>
<dbReference type="GeneID" id="103067043"/>
<keyword evidence="9 20" id="KW-1133">Transmembrane helix</keyword>
<dbReference type="CTD" id="55800"/>
<dbReference type="GO" id="GO:0001518">
    <property type="term" value="C:voltage-gated sodium channel complex"/>
    <property type="evidence" value="ECO:0007669"/>
    <property type="project" value="InterPro"/>
</dbReference>
<keyword evidence="14" id="KW-0325">Glycoprotein</keyword>
<evidence type="ECO:0000256" key="4">
    <source>
        <dbReference type="ARBA" id="ARBA00022461"/>
    </source>
</evidence>
<dbReference type="KEGG" id="pbi:103067043"/>
<evidence type="ECO:0000256" key="1">
    <source>
        <dbReference type="ARBA" id="ARBA00004251"/>
    </source>
</evidence>
<evidence type="ECO:0000256" key="11">
    <source>
        <dbReference type="ARBA" id="ARBA00023065"/>
    </source>
</evidence>
<dbReference type="PANTHER" id="PTHR10546:SF1">
    <property type="entry name" value="SODIUM CHANNEL SUBUNIT BETA-3"/>
    <property type="match status" value="1"/>
</dbReference>
<organism evidence="22 23">
    <name type="scientific">Python bivittatus</name>
    <name type="common">Burmese python</name>
    <name type="synonym">Python molurus bivittatus</name>
    <dbReference type="NCBI Taxonomy" id="176946"/>
    <lineage>
        <taxon>Eukaryota</taxon>
        <taxon>Metazoa</taxon>
        <taxon>Chordata</taxon>
        <taxon>Craniata</taxon>
        <taxon>Vertebrata</taxon>
        <taxon>Euteleostomi</taxon>
        <taxon>Lepidosauria</taxon>
        <taxon>Squamata</taxon>
        <taxon>Bifurcata</taxon>
        <taxon>Unidentata</taxon>
        <taxon>Episquamata</taxon>
        <taxon>Toxicofera</taxon>
        <taxon>Serpentes</taxon>
        <taxon>Henophidia</taxon>
        <taxon>Pythonidae</taxon>
        <taxon>Python</taxon>
    </lineage>
</organism>
<keyword evidence="13" id="KW-1015">Disulfide bond</keyword>
<dbReference type="SUPFAM" id="SSF48726">
    <property type="entry name" value="Immunoglobulin"/>
    <property type="match status" value="1"/>
</dbReference>
<dbReference type="PANTHER" id="PTHR10546">
    <property type="entry name" value="SODIUM CHANNEL SUBUNIT BETA-1 AND 3"/>
    <property type="match status" value="1"/>
</dbReference>
<protein>
    <recommendedName>
        <fullName evidence="18">Sodium channel regulatory subunit beta-3</fullName>
    </recommendedName>
</protein>
<keyword evidence="22" id="KW-1185">Reference proteome</keyword>
<evidence type="ECO:0000256" key="20">
    <source>
        <dbReference type="SAM" id="Phobius"/>
    </source>
</evidence>
<dbReference type="InterPro" id="IPR013783">
    <property type="entry name" value="Ig-like_fold"/>
</dbReference>
<evidence type="ECO:0000259" key="21">
    <source>
        <dbReference type="PROSITE" id="PS50835"/>
    </source>
</evidence>
<evidence type="ECO:0000256" key="9">
    <source>
        <dbReference type="ARBA" id="ARBA00022989"/>
    </source>
</evidence>
<gene>
    <name evidence="23" type="primary">SCN3B</name>
</gene>
<dbReference type="GO" id="GO:0044325">
    <property type="term" value="F:transmembrane transporter binding"/>
    <property type="evidence" value="ECO:0007669"/>
    <property type="project" value="TreeGrafter"/>
</dbReference>
<dbReference type="GO" id="GO:0086091">
    <property type="term" value="P:regulation of heart rate by cardiac conduction"/>
    <property type="evidence" value="ECO:0007669"/>
    <property type="project" value="TreeGrafter"/>
</dbReference>
<name>A0A9F2RB73_PYTBI</name>
<dbReference type="OMA" id="QGSHMKL"/>
<dbReference type="InterPro" id="IPR013106">
    <property type="entry name" value="Ig_V-set"/>
</dbReference>
<evidence type="ECO:0000313" key="22">
    <source>
        <dbReference type="Proteomes" id="UP000695026"/>
    </source>
</evidence>
<dbReference type="Pfam" id="PF07686">
    <property type="entry name" value="V-set"/>
    <property type="match status" value="1"/>
</dbReference>
<evidence type="ECO:0000256" key="17">
    <source>
        <dbReference type="ARBA" id="ARBA00023319"/>
    </source>
</evidence>
<accession>A0A9F2RB73</accession>
<dbReference type="OrthoDB" id="9440529at2759"/>
<feature type="transmembrane region" description="Helical" evidence="20">
    <location>
        <begin position="141"/>
        <end position="162"/>
    </location>
</feature>
<keyword evidence="17" id="KW-0393">Immunoglobulin domain</keyword>